<protein>
    <submittedName>
        <fullName evidence="1">Uncharacterized protein</fullName>
    </submittedName>
</protein>
<evidence type="ECO:0000313" key="1">
    <source>
        <dbReference type="EMBL" id="CAF0820376.1"/>
    </source>
</evidence>
<dbReference type="AlphaFoldDB" id="A0A813U3A0"/>
<dbReference type="InterPro" id="IPR036188">
    <property type="entry name" value="FAD/NAD-bd_sf"/>
</dbReference>
<dbReference type="EMBL" id="CAJNOR010000155">
    <property type="protein sequence ID" value="CAF0820376.1"/>
    <property type="molecule type" value="Genomic_DNA"/>
</dbReference>
<dbReference type="PANTHER" id="PTHR46865:SF2">
    <property type="entry name" value="MONOOXYGENASE"/>
    <property type="match status" value="1"/>
</dbReference>
<sequence>MSNLPDKTRSILTRSSSMASKHILKSRSALIVGDSVAESVQVRDDNNWSYWYNPPRGRTITPGPDNQRTMHATLPIRTSEHDYENLGVDQQKELLNQAFADARFEAPRLLQDLMDKNEYYFGAIEQVKMRGWSQGQAAVVGDAGYCFTLVTGIGTIIALVGSYILTGEIGRCQDYLEASKRYEMLMRPIVTKAQQILSIDLRIAGPDIIVAITLRNVILDLVIKLVVTRSVSKLLERKAAADTTILPGYDFLLSQKDQ</sequence>
<dbReference type="Proteomes" id="UP000663828">
    <property type="component" value="Unassembled WGS sequence"/>
</dbReference>
<dbReference type="SUPFAM" id="SSF51905">
    <property type="entry name" value="FAD/NAD(P)-binding domain"/>
    <property type="match status" value="1"/>
</dbReference>
<evidence type="ECO:0000313" key="2">
    <source>
        <dbReference type="Proteomes" id="UP000663828"/>
    </source>
</evidence>
<gene>
    <name evidence="1" type="ORF">XAT740_LOCUS3928</name>
</gene>
<dbReference type="Gene3D" id="3.50.50.60">
    <property type="entry name" value="FAD/NAD(P)-binding domain"/>
    <property type="match status" value="1"/>
</dbReference>
<dbReference type="PANTHER" id="PTHR46865">
    <property type="entry name" value="OXIDOREDUCTASE-RELATED"/>
    <property type="match status" value="1"/>
</dbReference>
<dbReference type="InterPro" id="IPR051704">
    <property type="entry name" value="FAD_aromatic-hydroxylase"/>
</dbReference>
<keyword evidence="2" id="KW-1185">Reference proteome</keyword>
<reference evidence="1" key="1">
    <citation type="submission" date="2021-02" db="EMBL/GenBank/DDBJ databases">
        <authorList>
            <person name="Nowell W R."/>
        </authorList>
    </citation>
    <scope>NUCLEOTIDE SEQUENCE</scope>
</reference>
<organism evidence="1 2">
    <name type="scientific">Adineta ricciae</name>
    <name type="common">Rotifer</name>
    <dbReference type="NCBI Taxonomy" id="249248"/>
    <lineage>
        <taxon>Eukaryota</taxon>
        <taxon>Metazoa</taxon>
        <taxon>Spiralia</taxon>
        <taxon>Gnathifera</taxon>
        <taxon>Rotifera</taxon>
        <taxon>Eurotatoria</taxon>
        <taxon>Bdelloidea</taxon>
        <taxon>Adinetida</taxon>
        <taxon>Adinetidae</taxon>
        <taxon>Adineta</taxon>
    </lineage>
</organism>
<name>A0A813U3A0_ADIRI</name>
<comment type="caution">
    <text evidence="1">The sequence shown here is derived from an EMBL/GenBank/DDBJ whole genome shotgun (WGS) entry which is preliminary data.</text>
</comment>
<proteinExistence type="predicted"/>
<accession>A0A813U3A0</accession>